<dbReference type="Gene3D" id="2.130.10.10">
    <property type="entry name" value="YVTN repeat-like/Quinoprotein amine dehydrogenase"/>
    <property type="match status" value="1"/>
</dbReference>
<sequence length="480" mass="52735">MASGEDGSAAATQKTSIRQLSEFILERPPSCIEFIPKSGPRCGNLLVVGTYELQNDEFGDHQADEGSAADPTTPGGDDPKAQKRKGSLSLLKISPVNNKLEVLHTIDCDSGIYDIHFLGGEEKDYFAAVSSTGVVSFYYVNEKVFASHPYAKEDDVHEIKIHPLFKAQVFSQTTIITFFQFIPAQAPHLGSLISATTDDGGIYLMKYCLNNFTVDLLNNGEPINKHQLRYANTPDNAWCCAVSASDPLTIYSGGDGGYLIQDIVSFGHSKPYSYSMEKKRSHTHMFHDAGVTAILPLTPSSLTDEELLLTGSYDEHVRLYSTKDKKVLADLSLDGGVYRLKSLGQVNWFRPQSTTYAILACCMHSGTKIIHVKGSKIGRWSIEVVGSLNVPGNDPNNYCYAAAARLSGPLGITTKYEEKRLCVSGTWIDKKLVVWEFKHEFKRPKDQVIEGSHSTGIHVTPQEVSTGLQIPMRSGKPVSN</sequence>
<comment type="pathway">
    <text evidence="3">Protein modification.</text>
</comment>
<dbReference type="OrthoDB" id="1930760at2759"/>
<evidence type="ECO:0008006" key="7">
    <source>
        <dbReference type="Google" id="ProtNLM"/>
    </source>
</evidence>
<keyword evidence="6" id="KW-1185">Reference proteome</keyword>
<evidence type="ECO:0000256" key="4">
    <source>
        <dbReference type="SAM" id="MobiDB-lite"/>
    </source>
</evidence>
<reference evidence="5" key="1">
    <citation type="submission" date="2021-02" db="EMBL/GenBank/DDBJ databases">
        <title>Genome sequence Cadophora malorum strain M34.</title>
        <authorList>
            <person name="Stefanovic E."/>
            <person name="Vu D."/>
            <person name="Scully C."/>
            <person name="Dijksterhuis J."/>
            <person name="Roader J."/>
            <person name="Houbraken J."/>
        </authorList>
    </citation>
    <scope>NUCLEOTIDE SEQUENCE</scope>
    <source>
        <strain evidence="5">M34</strain>
    </source>
</reference>
<proteinExistence type="predicted"/>
<keyword evidence="2" id="KW-0677">Repeat</keyword>
<keyword evidence="1" id="KW-0853">WD repeat</keyword>
<protein>
    <recommendedName>
        <fullName evidence="7">WD40 repeat-like protein</fullName>
    </recommendedName>
</protein>
<dbReference type="GO" id="GO:0017183">
    <property type="term" value="P:protein histidyl modification to diphthamide"/>
    <property type="evidence" value="ECO:0007669"/>
    <property type="project" value="TreeGrafter"/>
</dbReference>
<dbReference type="GO" id="GO:0061685">
    <property type="term" value="F:diphthine methylesterase activity"/>
    <property type="evidence" value="ECO:0007669"/>
    <property type="project" value="TreeGrafter"/>
</dbReference>
<gene>
    <name evidence="5" type="ORF">IFR04_013893</name>
</gene>
<evidence type="ECO:0000313" key="5">
    <source>
        <dbReference type="EMBL" id="KAG4412972.1"/>
    </source>
</evidence>
<comment type="caution">
    <text evidence="5">The sequence shown here is derived from an EMBL/GenBank/DDBJ whole genome shotgun (WGS) entry which is preliminary data.</text>
</comment>
<dbReference type="GO" id="GO:0005737">
    <property type="term" value="C:cytoplasm"/>
    <property type="evidence" value="ECO:0007669"/>
    <property type="project" value="TreeGrafter"/>
</dbReference>
<dbReference type="PANTHER" id="PTHR46042:SF1">
    <property type="entry name" value="DIPHTHINE METHYLTRANSFERASE"/>
    <property type="match status" value="1"/>
</dbReference>
<dbReference type="SUPFAM" id="SSF50978">
    <property type="entry name" value="WD40 repeat-like"/>
    <property type="match status" value="1"/>
</dbReference>
<evidence type="ECO:0000256" key="1">
    <source>
        <dbReference type="ARBA" id="ARBA00022574"/>
    </source>
</evidence>
<accession>A0A8H7T4E2</accession>
<name>A0A8H7T4E2_9HELO</name>
<evidence type="ECO:0000313" key="6">
    <source>
        <dbReference type="Proteomes" id="UP000664132"/>
    </source>
</evidence>
<evidence type="ECO:0000256" key="2">
    <source>
        <dbReference type="ARBA" id="ARBA00022737"/>
    </source>
</evidence>
<dbReference type="Proteomes" id="UP000664132">
    <property type="component" value="Unassembled WGS sequence"/>
</dbReference>
<dbReference type="AlphaFoldDB" id="A0A8H7T4E2"/>
<evidence type="ECO:0000256" key="3">
    <source>
        <dbReference type="ARBA" id="ARBA00043952"/>
    </source>
</evidence>
<dbReference type="InterPro" id="IPR036322">
    <property type="entry name" value="WD40_repeat_dom_sf"/>
</dbReference>
<organism evidence="5 6">
    <name type="scientific">Cadophora malorum</name>
    <dbReference type="NCBI Taxonomy" id="108018"/>
    <lineage>
        <taxon>Eukaryota</taxon>
        <taxon>Fungi</taxon>
        <taxon>Dikarya</taxon>
        <taxon>Ascomycota</taxon>
        <taxon>Pezizomycotina</taxon>
        <taxon>Leotiomycetes</taxon>
        <taxon>Helotiales</taxon>
        <taxon>Ploettnerulaceae</taxon>
        <taxon>Cadophora</taxon>
    </lineage>
</organism>
<dbReference type="EMBL" id="JAFJYH010000341">
    <property type="protein sequence ID" value="KAG4412972.1"/>
    <property type="molecule type" value="Genomic_DNA"/>
</dbReference>
<dbReference type="PANTHER" id="PTHR46042">
    <property type="entry name" value="DIPHTHINE METHYLTRANSFERASE"/>
    <property type="match status" value="1"/>
</dbReference>
<dbReference type="InterPro" id="IPR052415">
    <property type="entry name" value="Diphthine_MTase"/>
</dbReference>
<dbReference type="InterPro" id="IPR015943">
    <property type="entry name" value="WD40/YVTN_repeat-like_dom_sf"/>
</dbReference>
<feature type="region of interest" description="Disordered" evidence="4">
    <location>
        <begin position="60"/>
        <end position="83"/>
    </location>
</feature>